<keyword evidence="6" id="KW-1185">Reference proteome</keyword>
<dbReference type="PATRIC" id="fig|86416.3.peg.3159"/>
<dbReference type="RefSeq" id="WP_015616273.1">
    <property type="nucleotide sequence ID" value="NC_021182.1"/>
</dbReference>
<proteinExistence type="inferred from homology"/>
<dbReference type="GO" id="GO:0046872">
    <property type="term" value="F:metal ion binding"/>
    <property type="evidence" value="ECO:0007669"/>
    <property type="project" value="InterPro"/>
</dbReference>
<dbReference type="GO" id="GO:0004222">
    <property type="term" value="F:metalloendopeptidase activity"/>
    <property type="evidence" value="ECO:0007669"/>
    <property type="project" value="InterPro"/>
</dbReference>
<dbReference type="STRING" id="86416.Clopa_3171"/>
<dbReference type="EMBL" id="CP003261">
    <property type="protein sequence ID" value="AGK97985.1"/>
    <property type="molecule type" value="Genomic_DNA"/>
</dbReference>
<dbReference type="PANTHER" id="PTHR11851:SF49">
    <property type="entry name" value="MITOCHONDRIAL-PROCESSING PEPTIDASE SUBUNIT ALPHA"/>
    <property type="match status" value="1"/>
</dbReference>
<evidence type="ECO:0000259" key="4">
    <source>
        <dbReference type="Pfam" id="PF05193"/>
    </source>
</evidence>
<dbReference type="PANTHER" id="PTHR11851">
    <property type="entry name" value="METALLOPROTEASE"/>
    <property type="match status" value="1"/>
</dbReference>
<dbReference type="PROSITE" id="PS00143">
    <property type="entry name" value="INSULINASE"/>
    <property type="match status" value="1"/>
</dbReference>
<sequence length="420" mass="48520">MDRGIINFKETELSNGLKLITIKKSTDLFSVHAGIKIGSIYERKDEKGIAHFVEHMLFKGTKTKSNEVLNDEFEGIGGEYNAYTDYNCTVVHAAGLKEELTKSLSLISDMLINCNFPEEEIEKEREVILAEIRTSIDDVEDYSFKRAHAAAYKNSPLKYETIGEEGTVKKFTRKDIYNFYHKYYVPNNCCISIVSSLEHEDLIKLAENYFEKWLRKDFRVKDIIVENNIPIKKITFKDNIEQSSIIYIFTFHGLDEKSELALKILNHKLGESANSILFRELREKRGLAYDVYSELDTSSFVKSLYIYTAVGKENIENTIACINSCIEKIKSEEFLFDVDTINLMKKVLKTAVILTIEDTSELCNYVLHQIIEKEDIYKFLTDMKDLKDIKKEDIYEAARTVLKDPTIHILLPKESDIFEG</sequence>
<dbReference type="KEGG" id="cpas:Clopa_3171"/>
<dbReference type="Gene3D" id="3.30.830.10">
    <property type="entry name" value="Metalloenzyme, LuxS/M16 peptidase-like"/>
    <property type="match status" value="2"/>
</dbReference>
<evidence type="ECO:0000313" key="5">
    <source>
        <dbReference type="EMBL" id="AGK97985.1"/>
    </source>
</evidence>
<dbReference type="OrthoDB" id="9811314at2"/>
<organism evidence="5 6">
    <name type="scientific">Clostridium pasteurianum BC1</name>
    <dbReference type="NCBI Taxonomy" id="86416"/>
    <lineage>
        <taxon>Bacteria</taxon>
        <taxon>Bacillati</taxon>
        <taxon>Bacillota</taxon>
        <taxon>Clostridia</taxon>
        <taxon>Eubacteriales</taxon>
        <taxon>Clostridiaceae</taxon>
        <taxon>Clostridium</taxon>
    </lineage>
</organism>
<feature type="domain" description="Peptidase M16 C-terminal" evidence="4">
    <location>
        <begin position="170"/>
        <end position="333"/>
    </location>
</feature>
<dbReference type="InterPro" id="IPR011765">
    <property type="entry name" value="Pept_M16_N"/>
</dbReference>
<name>R4KED8_CLOPA</name>
<dbReference type="InterPro" id="IPR050361">
    <property type="entry name" value="MPP/UQCRC_Complex"/>
</dbReference>
<evidence type="ECO:0000256" key="2">
    <source>
        <dbReference type="RuleBase" id="RU004447"/>
    </source>
</evidence>
<feature type="domain" description="Peptidase M16 N-terminal" evidence="3">
    <location>
        <begin position="25"/>
        <end position="163"/>
    </location>
</feature>
<dbReference type="InterPro" id="IPR011249">
    <property type="entry name" value="Metalloenz_LuxS/M16"/>
</dbReference>
<protein>
    <submittedName>
        <fullName evidence="5">Putative Zn-dependent peptidase</fullName>
    </submittedName>
</protein>
<dbReference type="SUPFAM" id="SSF63411">
    <property type="entry name" value="LuxS/MPP-like metallohydrolase"/>
    <property type="match status" value="2"/>
</dbReference>
<dbReference type="HOGENOM" id="CLU_009902_3_2_9"/>
<dbReference type="Pfam" id="PF00675">
    <property type="entry name" value="Peptidase_M16"/>
    <property type="match status" value="1"/>
</dbReference>
<evidence type="ECO:0000256" key="1">
    <source>
        <dbReference type="ARBA" id="ARBA00007261"/>
    </source>
</evidence>
<dbReference type="GO" id="GO:0006508">
    <property type="term" value="P:proteolysis"/>
    <property type="evidence" value="ECO:0007669"/>
    <property type="project" value="InterPro"/>
</dbReference>
<comment type="similarity">
    <text evidence="1 2">Belongs to the peptidase M16 family.</text>
</comment>
<dbReference type="AlphaFoldDB" id="R4KED8"/>
<evidence type="ECO:0000313" key="6">
    <source>
        <dbReference type="Proteomes" id="UP000013523"/>
    </source>
</evidence>
<dbReference type="InterPro" id="IPR001431">
    <property type="entry name" value="Pept_M16_Zn_BS"/>
</dbReference>
<evidence type="ECO:0000259" key="3">
    <source>
        <dbReference type="Pfam" id="PF00675"/>
    </source>
</evidence>
<dbReference type="eggNOG" id="COG0612">
    <property type="taxonomic scope" value="Bacteria"/>
</dbReference>
<dbReference type="InterPro" id="IPR007863">
    <property type="entry name" value="Peptidase_M16_C"/>
</dbReference>
<dbReference type="Pfam" id="PF05193">
    <property type="entry name" value="Peptidase_M16_C"/>
    <property type="match status" value="1"/>
</dbReference>
<accession>R4KED8</accession>
<gene>
    <name evidence="5" type="ORF">Clopa_3171</name>
</gene>
<reference evidence="5 6" key="1">
    <citation type="submission" date="2012-01" db="EMBL/GenBank/DDBJ databases">
        <title>Complete sequence of chromosome of Clostridium pasteurianum BC1.</title>
        <authorList>
            <consortium name="US DOE Joint Genome Institute"/>
            <person name="Lucas S."/>
            <person name="Han J."/>
            <person name="Lapidus A."/>
            <person name="Cheng J.-F."/>
            <person name="Goodwin L."/>
            <person name="Pitluck S."/>
            <person name="Peters L."/>
            <person name="Mikhailova N."/>
            <person name="Teshima H."/>
            <person name="Detter J.C."/>
            <person name="Han C."/>
            <person name="Tapia R."/>
            <person name="Land M."/>
            <person name="Hauser L."/>
            <person name="Kyrpides N."/>
            <person name="Ivanova N."/>
            <person name="Pagani I."/>
            <person name="Dunn J."/>
            <person name="Taghavi S."/>
            <person name="Francis A."/>
            <person name="van der Lelie D."/>
            <person name="Woyke T."/>
        </authorList>
    </citation>
    <scope>NUCLEOTIDE SEQUENCE [LARGE SCALE GENOMIC DNA]</scope>
    <source>
        <strain evidence="5 6">BC1</strain>
    </source>
</reference>
<dbReference type="Proteomes" id="UP000013523">
    <property type="component" value="Chromosome"/>
</dbReference>